<dbReference type="SMART" id="SM00822">
    <property type="entry name" value="PKS_KR"/>
    <property type="match status" value="1"/>
</dbReference>
<dbReference type="InterPro" id="IPR049551">
    <property type="entry name" value="PKS_DH_C"/>
</dbReference>
<dbReference type="SMART" id="SM01294">
    <property type="entry name" value="PKS_PP_betabranch"/>
    <property type="match status" value="1"/>
</dbReference>
<dbReference type="Pfam" id="PF21089">
    <property type="entry name" value="PKS_DH_N"/>
    <property type="match status" value="1"/>
</dbReference>
<dbReference type="EMBL" id="VCKX01000505">
    <property type="protein sequence ID" value="TMR10772.1"/>
    <property type="molecule type" value="Genomic_DNA"/>
</dbReference>
<evidence type="ECO:0000313" key="7">
    <source>
        <dbReference type="EMBL" id="TMR10772.1"/>
    </source>
</evidence>
<sequence>FADTLTTLQERGVTTYVELGPDAALTPLAAQAGHAIPTRTQRRPETISLATALAQLRANPATLYPGARPVPLPTYAFQPERYWLDHLAQPTGDRNLKHPLLHTATRLPDGSHHFTGRISLKDHPWFDQHAVHHTVILPGTAYIDFLLHAAHHVGMTHIDELTHHAFLAIPEETARILYVTVSPADEGRQAFTVHSRQQDEDEWTHHASGFFTTREPARVAPSPVWPPEGAVAVDVAAHYESMGERGYHYAPPFRGMKAAWRVGDDMYAEVELPEDHHGTAGRFGIHPALLDCALHPMTLLYEDQVQLPFAWTGIELHTPGATALRVRMRHTAPDAMQITLTDPWDAPVVSIESLVVRRTSAQQIPSSAGQQPLYEPRWADAGRPVETPDSWAIIGTGTTAAAATQAYRDLDTLLSAGPAPKVIVVPVHGEEGGDHLAVTHALAERTLRLIQDFLADDRLADSRMVFLTRGAIATGPDDTVTDLPAATVWGLVRTAQNEHPGRFSIVDADRPEPIVTSEPQLAVRGDRMLAPRLAKVTESDAVPVTLDPEGTVLLAGGTGELAGHLARHLVTRYGVGHLLLAGRRGPGAPGVTALTEELEALGAQVTVAACDTADRAALAALLGGIPADRPLTGVFHLAGVLDDATVGALTPEQLHSVLRVKVDTAWHLHELTGELEAFVVYSSVAGLIGNPGQANYAAANTYLDALAHRRGGISLAWGLWDAGMAATLDSGDTGRLARTGILPLSPETGLGLLDKALTSGRSLLAPVRLDTSALRKRAASGTVAPVLRDLVRTGRRTGEQAPASGALRQQLAGLGADQRRDLLLDLVRRQIAAVLGHGNPEAIDVERGVLDMGLDSLTAVELRNNLGAAAGVRLPVTLIFDYPTPLALAEHLQDVVAPDDQATGAVPATQPIMAELDRLESSLAAVPAGTRPEVAGRLRELLFQLNEPQNDAMDAQSIESAADDEIFDYIDNALGLS</sequence>
<feature type="domain" description="PKS/mFAS DH" evidence="6">
    <location>
        <begin position="98"/>
        <end position="365"/>
    </location>
</feature>
<dbReference type="SUPFAM" id="SSF51735">
    <property type="entry name" value="NAD(P)-binding Rossmann-fold domains"/>
    <property type="match status" value="2"/>
</dbReference>
<dbReference type="RefSeq" id="WP_138698725.1">
    <property type="nucleotide sequence ID" value="NZ_VCKX01000505.1"/>
</dbReference>
<evidence type="ECO:0000256" key="1">
    <source>
        <dbReference type="ARBA" id="ARBA00022450"/>
    </source>
</evidence>
<dbReference type="InterPro" id="IPR020806">
    <property type="entry name" value="PKS_PP-bd"/>
</dbReference>
<keyword evidence="1" id="KW-0596">Phosphopantetheine</keyword>
<dbReference type="Proteomes" id="UP000306628">
    <property type="component" value="Unassembled WGS sequence"/>
</dbReference>
<dbReference type="GO" id="GO:0031177">
    <property type="term" value="F:phosphopantetheine binding"/>
    <property type="evidence" value="ECO:0007669"/>
    <property type="project" value="InterPro"/>
</dbReference>
<dbReference type="Gene3D" id="3.40.50.720">
    <property type="entry name" value="NAD(P)-binding Rossmann-like Domain"/>
    <property type="match status" value="1"/>
</dbReference>
<dbReference type="Pfam" id="PF08659">
    <property type="entry name" value="KR"/>
    <property type="match status" value="1"/>
</dbReference>
<dbReference type="InterPro" id="IPR057326">
    <property type="entry name" value="KR_dom"/>
</dbReference>
<dbReference type="GO" id="GO:0004312">
    <property type="term" value="F:fatty acid synthase activity"/>
    <property type="evidence" value="ECO:0007669"/>
    <property type="project" value="TreeGrafter"/>
</dbReference>
<organism evidence="7 8">
    <name type="scientific">Nonomuraea zeae</name>
    <dbReference type="NCBI Taxonomy" id="1642303"/>
    <lineage>
        <taxon>Bacteria</taxon>
        <taxon>Bacillati</taxon>
        <taxon>Actinomycetota</taxon>
        <taxon>Actinomycetes</taxon>
        <taxon>Streptosporangiales</taxon>
        <taxon>Streptosporangiaceae</taxon>
        <taxon>Nonomuraea</taxon>
    </lineage>
</organism>
<feature type="active site" description="Proton donor; for dehydratase activity" evidence="4">
    <location>
        <position position="291"/>
    </location>
</feature>
<dbReference type="PROSITE" id="PS50075">
    <property type="entry name" value="CARRIER"/>
    <property type="match status" value="1"/>
</dbReference>
<dbReference type="InterPro" id="IPR013968">
    <property type="entry name" value="PKS_KR"/>
</dbReference>
<feature type="active site" description="Proton acceptor; for dehydratase activity" evidence="4">
    <location>
        <position position="129"/>
    </location>
</feature>
<dbReference type="InterPro" id="IPR055123">
    <property type="entry name" value="SpnB-like_Rossmann"/>
</dbReference>
<protein>
    <submittedName>
        <fullName evidence="7">KR domain-containing protein</fullName>
    </submittedName>
</protein>
<dbReference type="SUPFAM" id="SSF47336">
    <property type="entry name" value="ACP-like"/>
    <property type="match status" value="1"/>
</dbReference>
<dbReference type="Gene3D" id="3.30.70.3290">
    <property type="match status" value="1"/>
</dbReference>
<dbReference type="InterPro" id="IPR036291">
    <property type="entry name" value="NAD(P)-bd_dom_sf"/>
</dbReference>
<dbReference type="InterPro" id="IPR006162">
    <property type="entry name" value="Ppantetheine_attach_site"/>
</dbReference>
<evidence type="ECO:0000313" key="8">
    <source>
        <dbReference type="Proteomes" id="UP000306628"/>
    </source>
</evidence>
<evidence type="ECO:0000256" key="2">
    <source>
        <dbReference type="ARBA" id="ARBA00022553"/>
    </source>
</evidence>
<dbReference type="InterPro" id="IPR020807">
    <property type="entry name" value="PKS_DH"/>
</dbReference>
<keyword evidence="8" id="KW-1185">Reference proteome</keyword>
<dbReference type="Gene3D" id="3.10.129.110">
    <property type="entry name" value="Polyketide synthase dehydratase"/>
    <property type="match status" value="1"/>
</dbReference>
<dbReference type="CDD" id="cd08956">
    <property type="entry name" value="KR_3_FAS_SDR_x"/>
    <property type="match status" value="1"/>
</dbReference>
<dbReference type="PROSITE" id="PS00012">
    <property type="entry name" value="PHOSPHOPANTETHEINE"/>
    <property type="match status" value="1"/>
</dbReference>
<dbReference type="InterPro" id="IPR009081">
    <property type="entry name" value="PP-bd_ACP"/>
</dbReference>
<dbReference type="Pfam" id="PF00550">
    <property type="entry name" value="PP-binding"/>
    <property type="match status" value="1"/>
</dbReference>
<dbReference type="SMART" id="SM00826">
    <property type="entry name" value="PKS_DH"/>
    <property type="match status" value="1"/>
</dbReference>
<keyword evidence="2" id="KW-0597">Phosphoprotein</keyword>
<dbReference type="SMART" id="SM00823">
    <property type="entry name" value="PKS_PP"/>
    <property type="match status" value="1"/>
</dbReference>
<dbReference type="InterPro" id="IPR049900">
    <property type="entry name" value="PKS_mFAS_DH"/>
</dbReference>
<feature type="region of interest" description="N-terminal hotdog fold" evidence="4">
    <location>
        <begin position="98"/>
        <end position="218"/>
    </location>
</feature>
<accession>A0A5S4F405</accession>
<dbReference type="PANTHER" id="PTHR43775:SF51">
    <property type="entry name" value="INACTIVE PHENOLPHTHIOCEROL SYNTHESIS POLYKETIDE SYNTHASE TYPE I PKS1-RELATED"/>
    <property type="match status" value="1"/>
</dbReference>
<dbReference type="InterPro" id="IPR049552">
    <property type="entry name" value="PKS_DH_N"/>
</dbReference>
<evidence type="ECO:0000259" key="6">
    <source>
        <dbReference type="PROSITE" id="PS52019"/>
    </source>
</evidence>
<dbReference type="PANTHER" id="PTHR43775">
    <property type="entry name" value="FATTY ACID SYNTHASE"/>
    <property type="match status" value="1"/>
</dbReference>
<dbReference type="OrthoDB" id="4537517at2"/>
<feature type="non-terminal residue" evidence="7">
    <location>
        <position position="1"/>
    </location>
</feature>
<comment type="caution">
    <text evidence="7">The sequence shown here is derived from an EMBL/GenBank/DDBJ whole genome shotgun (WGS) entry which is preliminary data.</text>
</comment>
<dbReference type="InterPro" id="IPR036736">
    <property type="entry name" value="ACP-like_sf"/>
</dbReference>
<dbReference type="PROSITE" id="PS52019">
    <property type="entry name" value="PKS_MFAS_DH"/>
    <property type="match status" value="1"/>
</dbReference>
<proteinExistence type="predicted"/>
<gene>
    <name evidence="7" type="ORF">ETD85_60075</name>
</gene>
<dbReference type="Pfam" id="PF14765">
    <property type="entry name" value="PS-DH"/>
    <property type="match status" value="1"/>
</dbReference>
<dbReference type="Gene3D" id="1.10.1200.10">
    <property type="entry name" value="ACP-like"/>
    <property type="match status" value="1"/>
</dbReference>
<dbReference type="InterPro" id="IPR050091">
    <property type="entry name" value="PKS_NRPS_Biosynth_Enz"/>
</dbReference>
<dbReference type="AlphaFoldDB" id="A0A5S4F405"/>
<dbReference type="Pfam" id="PF22953">
    <property type="entry name" value="SpnB_Rossmann"/>
    <property type="match status" value="1"/>
</dbReference>
<reference evidence="7 8" key="1">
    <citation type="submission" date="2019-05" db="EMBL/GenBank/DDBJ databases">
        <title>Draft genome sequence of Nonomuraea zeae DSM 100528.</title>
        <authorList>
            <person name="Saricaoglu S."/>
            <person name="Isik K."/>
        </authorList>
    </citation>
    <scope>NUCLEOTIDE SEQUENCE [LARGE SCALE GENOMIC DNA]</scope>
    <source>
        <strain evidence="7 8">DSM 100528</strain>
    </source>
</reference>
<evidence type="ECO:0000259" key="5">
    <source>
        <dbReference type="PROSITE" id="PS50075"/>
    </source>
</evidence>
<feature type="region of interest" description="C-terminal hotdog fold" evidence="4">
    <location>
        <begin position="230"/>
        <end position="365"/>
    </location>
</feature>
<evidence type="ECO:0000256" key="4">
    <source>
        <dbReference type="PROSITE-ProRule" id="PRU01363"/>
    </source>
</evidence>
<evidence type="ECO:0000256" key="3">
    <source>
        <dbReference type="ARBA" id="ARBA00022679"/>
    </source>
</evidence>
<keyword evidence="3" id="KW-0808">Transferase</keyword>
<feature type="domain" description="Carrier" evidence="5">
    <location>
        <begin position="821"/>
        <end position="896"/>
    </location>
</feature>
<dbReference type="InterPro" id="IPR001227">
    <property type="entry name" value="Ac_transferase_dom_sf"/>
</dbReference>
<dbReference type="Gene3D" id="3.40.366.10">
    <property type="entry name" value="Malonyl-Coenzyme A Acyl Carrier Protein, domain 2"/>
    <property type="match status" value="1"/>
</dbReference>
<dbReference type="GO" id="GO:0006633">
    <property type="term" value="P:fatty acid biosynthetic process"/>
    <property type="evidence" value="ECO:0007669"/>
    <property type="project" value="TreeGrafter"/>
</dbReference>
<dbReference type="FunFam" id="1.10.1200.10:FF:000007">
    <property type="entry name" value="Probable polyketide synthase pks17"/>
    <property type="match status" value="1"/>
</dbReference>
<dbReference type="InterPro" id="IPR042104">
    <property type="entry name" value="PKS_dehydratase_sf"/>
</dbReference>
<name>A0A5S4F405_9ACTN</name>